<keyword evidence="1" id="KW-1133">Transmembrane helix</keyword>
<accession>A0A5M6IKF2</accession>
<organism evidence="2 3">
    <name type="scientific">Rhodovastum atsumiense</name>
    <dbReference type="NCBI Taxonomy" id="504468"/>
    <lineage>
        <taxon>Bacteria</taxon>
        <taxon>Pseudomonadati</taxon>
        <taxon>Pseudomonadota</taxon>
        <taxon>Alphaproteobacteria</taxon>
        <taxon>Acetobacterales</taxon>
        <taxon>Acetobacteraceae</taxon>
        <taxon>Rhodovastum</taxon>
    </lineage>
</organism>
<dbReference type="EMBL" id="VWPK01000070">
    <property type="protein sequence ID" value="KAA5608733.1"/>
    <property type="molecule type" value="Genomic_DNA"/>
</dbReference>
<gene>
    <name evidence="2" type="ORF">F1189_27750</name>
</gene>
<protein>
    <submittedName>
        <fullName evidence="2">Carbon monoxide dehydrogenase subunit G</fullName>
    </submittedName>
</protein>
<name>A0A5M6IKF2_9PROT</name>
<dbReference type="PANTHER" id="PTHR38588">
    <property type="entry name" value="BLL0334 PROTEIN"/>
    <property type="match status" value="1"/>
</dbReference>
<dbReference type="CDD" id="cd05018">
    <property type="entry name" value="CoxG"/>
    <property type="match status" value="1"/>
</dbReference>
<feature type="transmembrane region" description="Helical" evidence="1">
    <location>
        <begin position="191"/>
        <end position="210"/>
    </location>
</feature>
<dbReference type="Gene3D" id="3.30.530.20">
    <property type="match status" value="1"/>
</dbReference>
<dbReference type="OrthoDB" id="9787428at2"/>
<comment type="caution">
    <text evidence="2">The sequence shown here is derived from an EMBL/GenBank/DDBJ whole genome shotgun (WGS) entry which is preliminary data.</text>
</comment>
<dbReference type="Pfam" id="PF06240">
    <property type="entry name" value="COXG"/>
    <property type="match status" value="1"/>
</dbReference>
<proteinExistence type="predicted"/>
<dbReference type="InterPro" id="IPR023393">
    <property type="entry name" value="START-like_dom_sf"/>
</dbReference>
<dbReference type="PANTHER" id="PTHR38588:SF1">
    <property type="entry name" value="BLL0334 PROTEIN"/>
    <property type="match status" value="1"/>
</dbReference>
<dbReference type="SUPFAM" id="SSF55961">
    <property type="entry name" value="Bet v1-like"/>
    <property type="match status" value="1"/>
</dbReference>
<reference evidence="2 3" key="1">
    <citation type="submission" date="2019-09" db="EMBL/GenBank/DDBJ databases">
        <title>Genome sequence of Rhodovastum atsumiense, a diverse member of the Acetobacteraceae family of non-sulfur purple photosynthetic bacteria.</title>
        <authorList>
            <person name="Meyer T."/>
            <person name="Kyndt J."/>
        </authorList>
    </citation>
    <scope>NUCLEOTIDE SEQUENCE [LARGE SCALE GENOMIC DNA]</scope>
    <source>
        <strain evidence="2 3">DSM 21279</strain>
    </source>
</reference>
<keyword evidence="3" id="KW-1185">Reference proteome</keyword>
<dbReference type="Proteomes" id="UP000325255">
    <property type="component" value="Unassembled WGS sequence"/>
</dbReference>
<dbReference type="InterPro" id="IPR010419">
    <property type="entry name" value="CO_DH_gsu"/>
</dbReference>
<dbReference type="RefSeq" id="WP_150045133.1">
    <property type="nucleotide sequence ID" value="NZ_OW485601.1"/>
</dbReference>
<keyword evidence="1" id="KW-0812">Transmembrane</keyword>
<sequence length="211" mass="21814">MDMTGERRIQAPRDRVWLALNDPEVLKASIPGCESLEKTSDNEMKATAAVKIGPISARFNGKVSITDLEPPAGYRIAGEGQGGAAGFAKGGAAVRLAEDGAEATLLRYEVHAQVGGKIAQLGGRLIDATAKQMADTFFTRFAAQVAPPVSPDTGVSETGAEAPAAALAAAGPATLGMLDRLPSEPLGLPRIAWFGIVAWLGIAALLFGSYL</sequence>
<keyword evidence="1" id="KW-0472">Membrane</keyword>
<evidence type="ECO:0000256" key="1">
    <source>
        <dbReference type="SAM" id="Phobius"/>
    </source>
</evidence>
<evidence type="ECO:0000313" key="3">
    <source>
        <dbReference type="Proteomes" id="UP000325255"/>
    </source>
</evidence>
<evidence type="ECO:0000313" key="2">
    <source>
        <dbReference type="EMBL" id="KAA5608733.1"/>
    </source>
</evidence>
<dbReference type="AlphaFoldDB" id="A0A5M6IKF2"/>